<dbReference type="Proteomes" id="UP000001364">
    <property type="component" value="Chromosome"/>
</dbReference>
<reference evidence="1 2" key="1">
    <citation type="journal article" date="2010" name="J. Bacteriol.">
        <title>The genetic basis of laboratory adaptation in Caulobacter crescentus.</title>
        <authorList>
            <person name="Marks M.E."/>
            <person name="Castro-Rojas C.M."/>
            <person name="Teiling C."/>
            <person name="Du L."/>
            <person name="Kapatral V."/>
            <person name="Walunas T.L."/>
            <person name="Crosson S."/>
        </authorList>
    </citation>
    <scope>NUCLEOTIDE SEQUENCE [LARGE SCALE GENOMIC DNA]</scope>
    <source>
        <strain evidence="2">NA1000 / CB15N</strain>
    </source>
</reference>
<dbReference type="Pfam" id="PF13489">
    <property type="entry name" value="Methyltransf_23"/>
    <property type="match status" value="1"/>
</dbReference>
<dbReference type="GO" id="GO:0008168">
    <property type="term" value="F:methyltransferase activity"/>
    <property type="evidence" value="ECO:0007669"/>
    <property type="project" value="UniProtKB-KW"/>
</dbReference>
<dbReference type="EMBL" id="CP001340">
    <property type="protein sequence ID" value="ACL95467.1"/>
    <property type="molecule type" value="Genomic_DNA"/>
</dbReference>
<keyword evidence="1" id="KW-0489">Methyltransferase</keyword>
<dbReference type="KEGG" id="ccs:CCNA_02002"/>
<sequence length="209" mass="22734">MTPAGKADEDGSCDEVTLRFYANQAQAYAATARDAPSRLLARFLSQLPPGGYILELGCGDGRDSEAMSVLGFLIDPTDGVEAMAKQAEGRLKRPVRVMRFDQLDAQGAYDGVWANASLLHVPGSALPDVLSRIFRALKPGGLHMATYKAGEIEGRDSLGRYFNYPTTEALEVAYQTSAGWEILSIQDFEGGDYQGGRRPWLVVTARRPD</sequence>
<dbReference type="AlphaFoldDB" id="A0A0H3CAV7"/>
<dbReference type="HOGENOM" id="CLU_057823_2_0_5"/>
<evidence type="ECO:0000313" key="1">
    <source>
        <dbReference type="EMBL" id="ACL95467.1"/>
    </source>
</evidence>
<dbReference type="SUPFAM" id="SSF53335">
    <property type="entry name" value="S-adenosyl-L-methionine-dependent methyltransferases"/>
    <property type="match status" value="1"/>
</dbReference>
<dbReference type="PANTHER" id="PTHR43861">
    <property type="entry name" value="TRANS-ACONITATE 2-METHYLTRANSFERASE-RELATED"/>
    <property type="match status" value="1"/>
</dbReference>
<proteinExistence type="predicted"/>
<dbReference type="RefSeq" id="YP_002517375.1">
    <property type="nucleotide sequence ID" value="NC_011916.1"/>
</dbReference>
<name>A0A0H3CAV7_CAUVN</name>
<dbReference type="InterPro" id="IPR029063">
    <property type="entry name" value="SAM-dependent_MTases_sf"/>
</dbReference>
<keyword evidence="1" id="KW-0808">Transferase</keyword>
<dbReference type="GO" id="GO:0032259">
    <property type="term" value="P:methylation"/>
    <property type="evidence" value="ECO:0007669"/>
    <property type="project" value="UniProtKB-KW"/>
</dbReference>
<dbReference type="RefSeq" id="WP_010919791.1">
    <property type="nucleotide sequence ID" value="NC_011916.1"/>
</dbReference>
<gene>
    <name evidence="1" type="ordered locus">CCNA_02002</name>
</gene>
<dbReference type="EC" id="2.1.1.-" evidence="1"/>
<evidence type="ECO:0000313" key="2">
    <source>
        <dbReference type="Proteomes" id="UP000001364"/>
    </source>
</evidence>
<dbReference type="OrthoDB" id="9804312at2"/>
<dbReference type="CDD" id="cd02440">
    <property type="entry name" value="AdoMet_MTases"/>
    <property type="match status" value="1"/>
</dbReference>
<keyword evidence="2" id="KW-1185">Reference proteome</keyword>
<dbReference type="GeneID" id="7333330"/>
<dbReference type="SMR" id="A0A0H3CAV7"/>
<organism evidence="1 2">
    <name type="scientific">Caulobacter vibrioides (strain NA1000 / CB15N)</name>
    <name type="common">Caulobacter crescentus</name>
    <dbReference type="NCBI Taxonomy" id="565050"/>
    <lineage>
        <taxon>Bacteria</taxon>
        <taxon>Pseudomonadati</taxon>
        <taxon>Pseudomonadota</taxon>
        <taxon>Alphaproteobacteria</taxon>
        <taxon>Caulobacterales</taxon>
        <taxon>Caulobacteraceae</taxon>
        <taxon>Caulobacter</taxon>
    </lineage>
</organism>
<accession>A0A0H3CAV7</accession>
<dbReference type="PATRIC" id="fig|565050.3.peg.1961"/>
<protein>
    <submittedName>
        <fullName evidence="1">Methyltransferase</fullName>
        <ecNumber evidence="1">2.1.1.-</ecNumber>
    </submittedName>
</protein>
<dbReference type="PANTHER" id="PTHR43861:SF1">
    <property type="entry name" value="TRANS-ACONITATE 2-METHYLTRANSFERASE"/>
    <property type="match status" value="1"/>
</dbReference>
<dbReference type="PhylomeDB" id="A0A0H3CAV7"/>
<dbReference type="Gene3D" id="3.40.50.150">
    <property type="entry name" value="Vaccinia Virus protein VP39"/>
    <property type="match status" value="1"/>
</dbReference>